<dbReference type="AlphaFoldDB" id="A0A4R8LYF0"/>
<evidence type="ECO:0000313" key="5">
    <source>
        <dbReference type="Proteomes" id="UP000295509"/>
    </source>
</evidence>
<comment type="caution">
    <text evidence="4">The sequence shown here is derived from an EMBL/GenBank/DDBJ whole genome shotgun (WGS) entry which is preliminary data.</text>
</comment>
<evidence type="ECO:0000256" key="1">
    <source>
        <dbReference type="ARBA" id="ARBA00022723"/>
    </source>
</evidence>
<dbReference type="PROSITE" id="PS00903">
    <property type="entry name" value="CYT_DCMP_DEAMINASES_1"/>
    <property type="match status" value="1"/>
</dbReference>
<keyword evidence="1" id="KW-0479">Metal-binding</keyword>
<dbReference type="Gene3D" id="3.40.140.10">
    <property type="entry name" value="Cytidine Deaminase, domain 2"/>
    <property type="match status" value="1"/>
</dbReference>
<dbReference type="InterPro" id="IPR016193">
    <property type="entry name" value="Cytidine_deaminase-like"/>
</dbReference>
<evidence type="ECO:0000259" key="3">
    <source>
        <dbReference type="PROSITE" id="PS51747"/>
    </source>
</evidence>
<dbReference type="PROSITE" id="PS51747">
    <property type="entry name" value="CYT_DCMP_DEAMINASES_2"/>
    <property type="match status" value="1"/>
</dbReference>
<gene>
    <name evidence="4" type="ORF">BX592_104281</name>
</gene>
<dbReference type="Proteomes" id="UP000295509">
    <property type="component" value="Unassembled WGS sequence"/>
</dbReference>
<dbReference type="InterPro" id="IPR002125">
    <property type="entry name" value="CMP_dCMP_dom"/>
</dbReference>
<proteinExistence type="predicted"/>
<evidence type="ECO:0000256" key="2">
    <source>
        <dbReference type="ARBA" id="ARBA00022833"/>
    </source>
</evidence>
<feature type="domain" description="CMP/dCMP-type deaminase" evidence="3">
    <location>
        <begin position="290"/>
        <end position="397"/>
    </location>
</feature>
<dbReference type="SUPFAM" id="SSF53927">
    <property type="entry name" value="Cytidine deaminase-like"/>
    <property type="match status" value="1"/>
</dbReference>
<keyword evidence="5" id="KW-1185">Reference proteome</keyword>
<dbReference type="InterPro" id="IPR016192">
    <property type="entry name" value="APOBEC/CMP_deaminase_Zn-bd"/>
</dbReference>
<dbReference type="GO" id="GO:0016787">
    <property type="term" value="F:hydrolase activity"/>
    <property type="evidence" value="ECO:0007669"/>
    <property type="project" value="InterPro"/>
</dbReference>
<dbReference type="OrthoDB" id="9802676at2"/>
<accession>A0A4R8LYF0</accession>
<protein>
    <submittedName>
        <fullName evidence="4">Cytidine/deoxycytidylate deaminase-like protein</fullName>
    </submittedName>
</protein>
<dbReference type="GO" id="GO:0008270">
    <property type="term" value="F:zinc ion binding"/>
    <property type="evidence" value="ECO:0007669"/>
    <property type="project" value="InterPro"/>
</dbReference>
<dbReference type="Pfam" id="PF00383">
    <property type="entry name" value="dCMP_cyt_deam_1"/>
    <property type="match status" value="1"/>
</dbReference>
<evidence type="ECO:0000313" key="4">
    <source>
        <dbReference type="EMBL" id="TDY52995.1"/>
    </source>
</evidence>
<name>A0A4R8LYF0_9BURK</name>
<keyword evidence="2" id="KW-0862">Zinc</keyword>
<dbReference type="EMBL" id="SORE01000004">
    <property type="protein sequence ID" value="TDY52995.1"/>
    <property type="molecule type" value="Genomic_DNA"/>
</dbReference>
<sequence length="562" mass="61636">MAARWLTAFERLRDGHASRACVAWHASITRFRGLLACERPGSFARGQRPTRETGDIAGDIRIPTVKGAMSNELKLLFFYLLRRQSAGDGAPATVAGFNAGKWQVCRIGKRGVRLYESAAANIFCSGTALPKNKDNLALVMIGAPTEWELGLCVANQISTVYYLDAANNVCCKDLSQALSHGLFPEREVLGALGVVPRYDVNFNAWRTWYMQQIRSGPRLAWNPRQAFDAFKSAVNKAQATVASADPLNFDRLPFFEGLPRAGINRLSMVHRDAILMKLACALVGVGWSSKEPDLHLRAGTLGSGNNIGAVLTDEQSRIICWSLNVAGDGNGPTCHAECALVRALINKLGRVPDNCRLYTSLEPCYMCGGILATFCPTWKVYFGQSDKTIKNNALKREVNRSSQHQVKATSAVAIEKLYVDKKWGSGQTLKFLRHNDTRDAFLRLALVPDTMQQRYTELNTPQFVDVTPDRSTWVGRLGLDLPKTRAVSVAPIAAAHARRLSLSRDALDLATSPRTLARPRQIYVTGGGGLDEELALVTDCVGLLSDLLKKGYIRKPVVSTAT</sequence>
<organism evidence="4 5">
    <name type="scientific">Paraburkholderia rhizosphaerae</name>
    <dbReference type="NCBI Taxonomy" id="480658"/>
    <lineage>
        <taxon>Bacteria</taxon>
        <taxon>Pseudomonadati</taxon>
        <taxon>Pseudomonadota</taxon>
        <taxon>Betaproteobacteria</taxon>
        <taxon>Burkholderiales</taxon>
        <taxon>Burkholderiaceae</taxon>
        <taxon>Paraburkholderia</taxon>
    </lineage>
</organism>
<reference evidence="4 5" key="1">
    <citation type="submission" date="2019-03" db="EMBL/GenBank/DDBJ databases">
        <title>Genomic Encyclopedia of Type Strains, Phase III (KMG-III): the genomes of soil and plant-associated and newly described type strains.</title>
        <authorList>
            <person name="Whitman W."/>
        </authorList>
    </citation>
    <scope>NUCLEOTIDE SEQUENCE [LARGE SCALE GENOMIC DNA]</scope>
    <source>
        <strain evidence="4 5">LMG 29544</strain>
    </source>
</reference>